<dbReference type="AlphaFoldDB" id="I0AHE9"/>
<keyword evidence="5" id="KW-1185">Reference proteome</keyword>
<evidence type="ECO:0000313" key="5">
    <source>
        <dbReference type="Proteomes" id="UP000007394"/>
    </source>
</evidence>
<dbReference type="Gene3D" id="2.40.420.20">
    <property type="match status" value="1"/>
</dbReference>
<gene>
    <name evidence="4" type="ordered locus">IALB_0694</name>
</gene>
<evidence type="ECO:0000256" key="1">
    <source>
        <dbReference type="ARBA" id="ARBA00009477"/>
    </source>
</evidence>
<dbReference type="OrthoDB" id="1522646at2"/>
<feature type="domain" description="CusB-like beta-barrel" evidence="3">
    <location>
        <begin position="254"/>
        <end position="326"/>
    </location>
</feature>
<reference evidence="4 5" key="1">
    <citation type="journal article" date="2012" name="Front. Microbiol.">
        <title>Complete genome of Ignavibacterium album, a metabolically versatile, flagellated, facultative anaerobe from the phylum Chlorobi.</title>
        <authorList>
            <person name="Liu Z."/>
            <person name="Frigaard N.-U."/>
            <person name="Vogl K."/>
            <person name="Iino T."/>
            <person name="Ohkuma M."/>
            <person name="Overmann J."/>
            <person name="Bryant D.A."/>
        </authorList>
    </citation>
    <scope>NUCLEOTIDE SEQUENCE [LARGE SCALE GENOMIC DNA]</scope>
    <source>
        <strain evidence="5">DSM 19864 / JCM 16511 / NBRC 101810 / Mat9-16</strain>
    </source>
</reference>
<dbReference type="GO" id="GO:0015562">
    <property type="term" value="F:efflux transmembrane transporter activity"/>
    <property type="evidence" value="ECO:0007669"/>
    <property type="project" value="TreeGrafter"/>
</dbReference>
<dbReference type="NCBIfam" id="TIGR01730">
    <property type="entry name" value="RND_mfp"/>
    <property type="match status" value="1"/>
</dbReference>
<protein>
    <submittedName>
        <fullName evidence="4">Membrane-fusion protein</fullName>
    </submittedName>
</protein>
<dbReference type="STRING" id="945713.IALB_0694"/>
<keyword evidence="2" id="KW-0472">Membrane</keyword>
<feature type="transmembrane region" description="Helical" evidence="2">
    <location>
        <begin position="7"/>
        <end position="24"/>
    </location>
</feature>
<dbReference type="EMBL" id="CP003418">
    <property type="protein sequence ID" value="AFH48406.1"/>
    <property type="molecule type" value="Genomic_DNA"/>
</dbReference>
<dbReference type="HOGENOM" id="CLU_018816_14_4_10"/>
<dbReference type="InterPro" id="IPR006143">
    <property type="entry name" value="RND_pump_MFP"/>
</dbReference>
<dbReference type="SUPFAM" id="SSF111369">
    <property type="entry name" value="HlyD-like secretion proteins"/>
    <property type="match status" value="1"/>
</dbReference>
<evidence type="ECO:0000259" key="3">
    <source>
        <dbReference type="Pfam" id="PF25954"/>
    </source>
</evidence>
<dbReference type="Proteomes" id="UP000007394">
    <property type="component" value="Chromosome"/>
</dbReference>
<dbReference type="GO" id="GO:1990281">
    <property type="term" value="C:efflux pump complex"/>
    <property type="evidence" value="ECO:0007669"/>
    <property type="project" value="TreeGrafter"/>
</dbReference>
<keyword evidence="2" id="KW-0812">Transmembrane</keyword>
<dbReference type="Gene3D" id="2.40.30.170">
    <property type="match status" value="1"/>
</dbReference>
<dbReference type="KEGG" id="ial:IALB_0694"/>
<evidence type="ECO:0000313" key="4">
    <source>
        <dbReference type="EMBL" id="AFH48406.1"/>
    </source>
</evidence>
<dbReference type="PANTHER" id="PTHR30469">
    <property type="entry name" value="MULTIDRUG RESISTANCE PROTEIN MDTA"/>
    <property type="match status" value="1"/>
</dbReference>
<proteinExistence type="inferred from homology"/>
<keyword evidence="2" id="KW-1133">Transmembrane helix</keyword>
<organism evidence="4 5">
    <name type="scientific">Ignavibacterium album (strain DSM 19864 / JCM 16511 / NBRC 101810 / Mat9-16)</name>
    <dbReference type="NCBI Taxonomy" id="945713"/>
    <lineage>
        <taxon>Bacteria</taxon>
        <taxon>Pseudomonadati</taxon>
        <taxon>Ignavibacteriota</taxon>
        <taxon>Ignavibacteria</taxon>
        <taxon>Ignavibacteriales</taxon>
        <taxon>Ignavibacteriaceae</taxon>
        <taxon>Ignavibacterium</taxon>
    </lineage>
</organism>
<sequence length="403" mass="45713">MRISPKVIFIVIGLISILIISLILRPNEEHKQKEDPTTVNYEKLDDIVFDVRVKEVFKGDLVKSISANGLVKAYRELDVVSNITNYIDRIFISEGQFVNRGDLLIKFDDNEQKIALSEAEVTLLNAKIEYGFLTKEEARSVDIKAADSIKSELLKLENFFNENKITEEEYLKLKEKLDLALIFTGAKRDEILLNKSGLTNAINSMNRAKLNLSYTEIKAPFSGVIADLNLVPRQRISSGEKLFKLLDISKLQIDVGILENEINQVNIGNKAIIKLNAIPGKVYLGKVININPKIDPETKTCRVTVEITNNDNKIKPGMFATLQIETEILKNRVLIPNDALLVRDKRNLVFLVDDNLAKWQYVMIGEHNEQYTEILEGVSPGHFVIIEGHYNLAHDSKIRIIED</sequence>
<name>I0AHE9_IGNAJ</name>
<dbReference type="Pfam" id="PF25954">
    <property type="entry name" value="Beta-barrel_RND_2"/>
    <property type="match status" value="1"/>
</dbReference>
<accession>I0AHE9</accession>
<dbReference type="FunFam" id="2.40.30.170:FF:000010">
    <property type="entry name" value="Efflux RND transporter periplasmic adaptor subunit"/>
    <property type="match status" value="1"/>
</dbReference>
<dbReference type="RefSeq" id="WP_014559562.1">
    <property type="nucleotide sequence ID" value="NC_017464.1"/>
</dbReference>
<dbReference type="InterPro" id="IPR058792">
    <property type="entry name" value="Beta-barrel_RND_2"/>
</dbReference>
<dbReference type="Gene3D" id="2.40.50.100">
    <property type="match status" value="1"/>
</dbReference>
<dbReference type="eggNOG" id="COG0845">
    <property type="taxonomic scope" value="Bacteria"/>
</dbReference>
<comment type="similarity">
    <text evidence="1">Belongs to the membrane fusion protein (MFP) (TC 8.A.1) family.</text>
</comment>
<dbReference type="PANTHER" id="PTHR30469:SF15">
    <property type="entry name" value="HLYD FAMILY OF SECRETION PROTEINS"/>
    <property type="match status" value="1"/>
</dbReference>
<dbReference type="Gene3D" id="1.10.287.470">
    <property type="entry name" value="Helix hairpin bin"/>
    <property type="match status" value="1"/>
</dbReference>
<evidence type="ECO:0000256" key="2">
    <source>
        <dbReference type="SAM" id="Phobius"/>
    </source>
</evidence>